<name>A0A6L2NMX3_TANCI</name>
<sequence length="643" mass="69632">MVPAGFGNNITWGVGVSVLVLFRWGLEERAIWVWGTGLHGVLGEWYGTIQIRQHHVDNDKDLEVSTTSELFALACGPTWTLISINSCVVDGVRYVVHSRDERCITQNCGICSPGPDGEMYYGQLQEILEFKYLLFKVVLFRVSLNDLDNATLHIDGQSTKTDVPPDIIDVVDEDDDITNDEDAIPHDLADSYNEDLINVDDDVDVARSHDGDGGGEDRPPPHHMSVDVARSHDGDGGGEDRPPPHHVPSGCMGCFANRDQFDMRPHMESPTGQRSTPASSSTCKKRTIPTRLLSRPSIGNIAQAAQNQKNRAKSTVISRQGSRSLARLRDEMFESGGACGSGGCRDDEEAADHQDDQDEDGDVDTYVGTNDNGPYGTPSGTPVSLPVESGDFSGFFGREAARVKVGPYGGKCGTGWSFALEDGWKLTKITFLTTEDYVYYIQFTYLDNNNVEHISPKYGGYAPPDAKRNTVTIADGHKLTLISGTVGSDEPYCDLRITSLCFKVNNGPYGTPSGTPFSVLVTSGDVSGFFGYCGAYLESLGVIISPYDAHVMRLNIPRGLKRVICSVLKGSRRTKAQRNYGALGRGAAQGAAFMNMSTNDNGPYGTPSGTHFSLPVDSGDFSGFFGREVPVLNSLGAMLSPSN</sequence>
<evidence type="ECO:0000259" key="4">
    <source>
        <dbReference type="PROSITE" id="PS51752"/>
    </source>
</evidence>
<evidence type="ECO:0000256" key="3">
    <source>
        <dbReference type="SAM" id="MobiDB-lite"/>
    </source>
</evidence>
<dbReference type="SUPFAM" id="SSF51101">
    <property type="entry name" value="Mannose-binding lectins"/>
    <property type="match status" value="2"/>
</dbReference>
<keyword evidence="2" id="KW-0430">Lectin</keyword>
<feature type="compositionally biased region" description="Acidic residues" evidence="3">
    <location>
        <begin position="346"/>
        <end position="363"/>
    </location>
</feature>
<gene>
    <name evidence="5" type="ORF">Tci_058727</name>
</gene>
<evidence type="ECO:0000256" key="1">
    <source>
        <dbReference type="ARBA" id="ARBA00006568"/>
    </source>
</evidence>
<protein>
    <recommendedName>
        <fullName evidence="4">Jacalin-type lectin domain-containing protein</fullName>
    </recommendedName>
</protein>
<dbReference type="Pfam" id="PF01419">
    <property type="entry name" value="Jacalin"/>
    <property type="match status" value="2"/>
</dbReference>
<comment type="caution">
    <text evidence="5">The sequence shown here is derived from an EMBL/GenBank/DDBJ whole genome shotgun (WGS) entry which is preliminary data.</text>
</comment>
<comment type="similarity">
    <text evidence="1">Belongs to the jacalin lectin family.</text>
</comment>
<dbReference type="PROSITE" id="PS51752">
    <property type="entry name" value="JACALIN_LECTIN"/>
    <property type="match status" value="1"/>
</dbReference>
<organism evidence="5">
    <name type="scientific">Tanacetum cinerariifolium</name>
    <name type="common">Dalmatian daisy</name>
    <name type="synonym">Chrysanthemum cinerariifolium</name>
    <dbReference type="NCBI Taxonomy" id="118510"/>
    <lineage>
        <taxon>Eukaryota</taxon>
        <taxon>Viridiplantae</taxon>
        <taxon>Streptophyta</taxon>
        <taxon>Embryophyta</taxon>
        <taxon>Tracheophyta</taxon>
        <taxon>Spermatophyta</taxon>
        <taxon>Magnoliopsida</taxon>
        <taxon>eudicotyledons</taxon>
        <taxon>Gunneridae</taxon>
        <taxon>Pentapetalae</taxon>
        <taxon>asterids</taxon>
        <taxon>campanulids</taxon>
        <taxon>Asterales</taxon>
        <taxon>Asteraceae</taxon>
        <taxon>Asteroideae</taxon>
        <taxon>Anthemideae</taxon>
        <taxon>Anthemidinae</taxon>
        <taxon>Tanacetum</taxon>
    </lineage>
</organism>
<dbReference type="SMART" id="SM00915">
    <property type="entry name" value="Jacalin"/>
    <property type="match status" value="1"/>
</dbReference>
<dbReference type="GO" id="GO:0030246">
    <property type="term" value="F:carbohydrate binding"/>
    <property type="evidence" value="ECO:0007669"/>
    <property type="project" value="UniProtKB-KW"/>
</dbReference>
<feature type="region of interest" description="Disordered" evidence="3">
    <location>
        <begin position="337"/>
        <end position="384"/>
    </location>
</feature>
<evidence type="ECO:0000313" key="5">
    <source>
        <dbReference type="EMBL" id="GEU86749.1"/>
    </source>
</evidence>
<dbReference type="EMBL" id="BKCJ010009394">
    <property type="protein sequence ID" value="GEU86749.1"/>
    <property type="molecule type" value="Genomic_DNA"/>
</dbReference>
<feature type="compositionally biased region" description="Polar residues" evidence="3">
    <location>
        <begin position="367"/>
        <end position="382"/>
    </location>
</feature>
<dbReference type="InterPro" id="IPR036404">
    <property type="entry name" value="Jacalin-like_lectin_dom_sf"/>
</dbReference>
<evidence type="ECO:0000256" key="2">
    <source>
        <dbReference type="ARBA" id="ARBA00022734"/>
    </source>
</evidence>
<dbReference type="AlphaFoldDB" id="A0A6L2NMX3"/>
<feature type="compositionally biased region" description="Basic and acidic residues" evidence="3">
    <location>
        <begin position="204"/>
        <end position="220"/>
    </location>
</feature>
<reference evidence="5" key="1">
    <citation type="journal article" date="2019" name="Sci. Rep.">
        <title>Draft genome of Tanacetum cinerariifolium, the natural source of mosquito coil.</title>
        <authorList>
            <person name="Yamashiro T."/>
            <person name="Shiraishi A."/>
            <person name="Satake H."/>
            <person name="Nakayama K."/>
        </authorList>
    </citation>
    <scope>NUCLEOTIDE SEQUENCE</scope>
</reference>
<feature type="domain" description="Jacalin-type lectin" evidence="4">
    <location>
        <begin position="402"/>
        <end position="546"/>
    </location>
</feature>
<feature type="compositionally biased region" description="Basic and acidic residues" evidence="3">
    <location>
        <begin position="229"/>
        <end position="243"/>
    </location>
</feature>
<dbReference type="Gene3D" id="2.100.10.30">
    <property type="entry name" value="Jacalin-like lectin domain"/>
    <property type="match status" value="2"/>
</dbReference>
<dbReference type="PANTHER" id="PTHR46506">
    <property type="entry name" value="OS05G0143600 PROTEIN"/>
    <property type="match status" value="1"/>
</dbReference>
<proteinExistence type="inferred from homology"/>
<feature type="compositionally biased region" description="Polar residues" evidence="3">
    <location>
        <begin position="270"/>
        <end position="282"/>
    </location>
</feature>
<accession>A0A6L2NMX3</accession>
<feature type="region of interest" description="Disordered" evidence="3">
    <location>
        <begin position="204"/>
        <end position="298"/>
    </location>
</feature>
<dbReference type="InterPro" id="IPR001229">
    <property type="entry name" value="Jacalin-like_lectin_dom"/>
</dbReference>